<comment type="caution">
    <text evidence="2">The sequence shown here is derived from an EMBL/GenBank/DDBJ whole genome shotgun (WGS) entry which is preliminary data.</text>
</comment>
<sequence length="264" mass="30108">MKSLTIIIPLYNEGERIVRTLNILKKGVHLPGLFLDQIIFIDDGSTDRTVKKLIAAKNALKSALKTRVTIISYSPNRGRGYAIRFGGLISKSDYVLYIDGDLSIPLSNLKAFEKFISYKYDLIFGSKKKSGAKAVIPRSFLRKTVGYGHSLFASLVLGVFAWDYQGGFKLFSRRLIREIFPDLTIDRWGFDMEVIFLAKKLGYQSEEIPVVWSHFENGSKVKLLRDILRSVKEIFTIKYYWLMGRYTQSVPSISPTKVSAYSVY</sequence>
<dbReference type="PANTHER" id="PTHR10859:SF91">
    <property type="entry name" value="DOLICHYL-PHOSPHATE BETA-GLUCOSYLTRANSFERASE"/>
    <property type="match status" value="1"/>
</dbReference>
<name>A0A1F5Z7D5_9BACT</name>
<evidence type="ECO:0000313" key="3">
    <source>
        <dbReference type="Proteomes" id="UP000177354"/>
    </source>
</evidence>
<dbReference type="InterPro" id="IPR029044">
    <property type="entry name" value="Nucleotide-diphossugar_trans"/>
</dbReference>
<evidence type="ECO:0000313" key="2">
    <source>
        <dbReference type="EMBL" id="OGG08285.1"/>
    </source>
</evidence>
<evidence type="ECO:0000259" key="1">
    <source>
        <dbReference type="Pfam" id="PF00535"/>
    </source>
</evidence>
<organism evidence="2 3">
    <name type="scientific">Candidatus Gottesmanbacteria bacterium RIFCSPHIGHO2_01_FULL_40_15</name>
    <dbReference type="NCBI Taxonomy" id="1798376"/>
    <lineage>
        <taxon>Bacteria</taxon>
        <taxon>Candidatus Gottesmaniibacteriota</taxon>
    </lineage>
</organism>
<dbReference type="GO" id="GO:0006487">
    <property type="term" value="P:protein N-linked glycosylation"/>
    <property type="evidence" value="ECO:0007669"/>
    <property type="project" value="TreeGrafter"/>
</dbReference>
<gene>
    <name evidence="2" type="ORF">A2777_06200</name>
</gene>
<dbReference type="InterPro" id="IPR001173">
    <property type="entry name" value="Glyco_trans_2-like"/>
</dbReference>
<protein>
    <recommendedName>
        <fullName evidence="1">Glycosyltransferase 2-like domain-containing protein</fullName>
    </recommendedName>
</protein>
<reference evidence="2 3" key="1">
    <citation type="journal article" date="2016" name="Nat. Commun.">
        <title>Thousands of microbial genomes shed light on interconnected biogeochemical processes in an aquifer system.</title>
        <authorList>
            <person name="Anantharaman K."/>
            <person name="Brown C.T."/>
            <person name="Hug L.A."/>
            <person name="Sharon I."/>
            <person name="Castelle C.J."/>
            <person name="Probst A.J."/>
            <person name="Thomas B.C."/>
            <person name="Singh A."/>
            <person name="Wilkins M.J."/>
            <person name="Karaoz U."/>
            <person name="Brodie E.L."/>
            <person name="Williams K.H."/>
            <person name="Hubbard S.S."/>
            <person name="Banfield J.F."/>
        </authorList>
    </citation>
    <scope>NUCLEOTIDE SEQUENCE [LARGE SCALE GENOMIC DNA]</scope>
</reference>
<dbReference type="PANTHER" id="PTHR10859">
    <property type="entry name" value="GLYCOSYL TRANSFERASE"/>
    <property type="match status" value="1"/>
</dbReference>
<dbReference type="SUPFAM" id="SSF53448">
    <property type="entry name" value="Nucleotide-diphospho-sugar transferases"/>
    <property type="match status" value="1"/>
</dbReference>
<proteinExistence type="predicted"/>
<dbReference type="AlphaFoldDB" id="A0A1F5Z7D5"/>
<accession>A0A1F5Z7D5</accession>
<dbReference type="EMBL" id="MFJF01000004">
    <property type="protein sequence ID" value="OGG08285.1"/>
    <property type="molecule type" value="Genomic_DNA"/>
</dbReference>
<feature type="domain" description="Glycosyltransferase 2-like" evidence="1">
    <location>
        <begin position="5"/>
        <end position="180"/>
    </location>
</feature>
<dbReference type="Proteomes" id="UP000177354">
    <property type="component" value="Unassembled WGS sequence"/>
</dbReference>
<dbReference type="Pfam" id="PF00535">
    <property type="entry name" value="Glycos_transf_2"/>
    <property type="match status" value="1"/>
</dbReference>
<dbReference type="Gene3D" id="3.90.550.10">
    <property type="entry name" value="Spore Coat Polysaccharide Biosynthesis Protein SpsA, Chain A"/>
    <property type="match status" value="1"/>
</dbReference>